<dbReference type="InterPro" id="IPR013785">
    <property type="entry name" value="Aldolase_TIM"/>
</dbReference>
<evidence type="ECO:0000256" key="6">
    <source>
        <dbReference type="ARBA" id="ARBA00022605"/>
    </source>
</evidence>
<dbReference type="AlphaFoldDB" id="A0A4V3JQD5"/>
<comment type="catalytic activity">
    <reaction evidence="1 9 11">
        <text>1-(5-phospho-beta-D-ribosyl)-5-[(5-phospho-beta-D-ribosylamino)methylideneamino]imidazole-4-carboxamide = 5-[(5-phospho-1-deoxy-D-ribulos-1-ylimino)methylamino]-1-(5-phospho-beta-D-ribosyl)imidazole-4-carboxamide</text>
        <dbReference type="Rhea" id="RHEA:15469"/>
        <dbReference type="ChEBI" id="CHEBI:58435"/>
        <dbReference type="ChEBI" id="CHEBI:58525"/>
        <dbReference type="EC" id="5.3.1.16"/>
    </reaction>
</comment>
<evidence type="ECO:0000256" key="10">
    <source>
        <dbReference type="RuleBase" id="RU003657"/>
    </source>
</evidence>
<dbReference type="Gene3D" id="3.20.20.70">
    <property type="entry name" value="Aldolase class I"/>
    <property type="match status" value="1"/>
</dbReference>
<comment type="caution">
    <text evidence="12">The sequence shown here is derived from an EMBL/GenBank/DDBJ whole genome shotgun (WGS) entry which is preliminary data.</text>
</comment>
<dbReference type="UniPathway" id="UPA00031">
    <property type="reaction ID" value="UER00009"/>
</dbReference>
<evidence type="ECO:0000313" key="12">
    <source>
        <dbReference type="EMBL" id="TGL54900.1"/>
    </source>
</evidence>
<dbReference type="InterPro" id="IPR023016">
    <property type="entry name" value="HisA/PriA"/>
</dbReference>
<protein>
    <recommendedName>
        <fullName evidence="9 11">1-(5-phosphoribosyl)-5-[(5-phosphoribosylamino)methylideneamino] imidazole-4-carboxamide isomerase</fullName>
        <ecNumber evidence="9 11">5.3.1.16</ecNumber>
    </recommendedName>
    <alternativeName>
        <fullName evidence="9">Phosphoribosylformimino-5-aminoimidazole carboxamide ribotide isomerase</fullName>
    </alternativeName>
</protein>
<sequence length="243" mass="26550">MFIIPAIDLLDNEAVRLLQGDYQKKTVYSSEPELLAKKFETQGTGLLHIVDLNAAKTGISANEQAIQKIRSACNLKLELGGGIRSLESMAFYDGLGIDRFILGTIAVENPKIVSDGIQKYGADRIVVGVDAKDGIVRTKGWESDTGLEIFSFLDQMVKLGVEHVIFTDISKDGMMAGPNFQIYKDILDSFPGLHLIASGGVSSLEDVRKLTRVTDGKLYGAITGKAIYEGKIDLKEAFLEFKN</sequence>
<feature type="active site" description="Proton donor" evidence="9">
    <location>
        <position position="130"/>
    </location>
</feature>
<dbReference type="GO" id="GO:0005737">
    <property type="term" value="C:cytoplasm"/>
    <property type="evidence" value="ECO:0007669"/>
    <property type="project" value="UniProtKB-SubCell"/>
</dbReference>
<dbReference type="GO" id="GO:0000105">
    <property type="term" value="P:L-histidine biosynthetic process"/>
    <property type="evidence" value="ECO:0007669"/>
    <property type="project" value="UniProtKB-UniRule"/>
</dbReference>
<dbReference type="RefSeq" id="WP_135625582.1">
    <property type="nucleotide sequence ID" value="NZ_RQGD01000062.1"/>
</dbReference>
<keyword evidence="6 9" id="KW-0028">Amino-acid biosynthesis</keyword>
<dbReference type="InterPro" id="IPR011060">
    <property type="entry name" value="RibuloseP-bd_barrel"/>
</dbReference>
<evidence type="ECO:0000256" key="1">
    <source>
        <dbReference type="ARBA" id="ARBA00000901"/>
    </source>
</evidence>
<keyword evidence="5 9" id="KW-0963">Cytoplasm</keyword>
<dbReference type="HAMAP" id="MF_01014">
    <property type="entry name" value="HisA"/>
    <property type="match status" value="1"/>
</dbReference>
<dbReference type="SUPFAM" id="SSF51366">
    <property type="entry name" value="Ribulose-phoshate binding barrel"/>
    <property type="match status" value="1"/>
</dbReference>
<evidence type="ECO:0000256" key="3">
    <source>
        <dbReference type="ARBA" id="ARBA00005133"/>
    </source>
</evidence>
<dbReference type="Pfam" id="PF00977">
    <property type="entry name" value="His_biosynth"/>
    <property type="match status" value="1"/>
</dbReference>
<evidence type="ECO:0000256" key="7">
    <source>
        <dbReference type="ARBA" id="ARBA00023102"/>
    </source>
</evidence>
<dbReference type="PANTHER" id="PTHR43090:SF2">
    <property type="entry name" value="1-(5-PHOSPHORIBOSYL)-5-[(5-PHOSPHORIBOSYLAMINO)METHYLIDENEAMINO] IMIDAZOLE-4-CARBOXAMIDE ISOMERASE"/>
    <property type="match status" value="1"/>
</dbReference>
<evidence type="ECO:0000313" key="13">
    <source>
        <dbReference type="Proteomes" id="UP000297693"/>
    </source>
</evidence>
<keyword evidence="7 9" id="KW-0368">Histidine biosynthesis</keyword>
<dbReference type="FunFam" id="3.20.20.70:FF:000009">
    <property type="entry name" value="1-(5-phosphoribosyl)-5-[(5-phosphoribosylamino)methylideneamino] imidazole-4-carboxamide isomerase"/>
    <property type="match status" value="1"/>
</dbReference>
<dbReference type="PANTHER" id="PTHR43090">
    <property type="entry name" value="1-(5-PHOSPHORIBOSYL)-5-[(5-PHOSPHORIBOSYLAMINO)METHYLIDENEAMINO] IMIDAZOLE-4-CARBOXAMIDE ISOMERASE"/>
    <property type="match status" value="1"/>
</dbReference>
<dbReference type="InterPro" id="IPR044524">
    <property type="entry name" value="Isoase_HisA-like"/>
</dbReference>
<dbReference type="CDD" id="cd04732">
    <property type="entry name" value="HisA"/>
    <property type="match status" value="1"/>
</dbReference>
<evidence type="ECO:0000256" key="4">
    <source>
        <dbReference type="ARBA" id="ARBA00009667"/>
    </source>
</evidence>
<evidence type="ECO:0000256" key="11">
    <source>
        <dbReference type="RuleBase" id="RU003658"/>
    </source>
</evidence>
<dbReference type="OrthoDB" id="9781903at2"/>
<evidence type="ECO:0000256" key="5">
    <source>
        <dbReference type="ARBA" id="ARBA00022490"/>
    </source>
</evidence>
<name>A0A4V3JQD5_9LEPT</name>
<keyword evidence="8 9" id="KW-0413">Isomerase</keyword>
<keyword evidence="13" id="KW-1185">Reference proteome</keyword>
<dbReference type="Proteomes" id="UP000297693">
    <property type="component" value="Unassembled WGS sequence"/>
</dbReference>
<dbReference type="EMBL" id="RQGD01000062">
    <property type="protein sequence ID" value="TGL54900.1"/>
    <property type="molecule type" value="Genomic_DNA"/>
</dbReference>
<organism evidence="12 13">
    <name type="scientific">Leptospira ognonensis</name>
    <dbReference type="NCBI Taxonomy" id="2484945"/>
    <lineage>
        <taxon>Bacteria</taxon>
        <taxon>Pseudomonadati</taxon>
        <taxon>Spirochaetota</taxon>
        <taxon>Spirochaetia</taxon>
        <taxon>Leptospirales</taxon>
        <taxon>Leptospiraceae</taxon>
        <taxon>Leptospira</taxon>
    </lineage>
</organism>
<reference evidence="12" key="1">
    <citation type="journal article" date="2019" name="PLoS Negl. Trop. Dis.">
        <title>Revisiting the worldwide diversity of Leptospira species in the environment.</title>
        <authorList>
            <person name="Vincent A.T."/>
            <person name="Schiettekatte O."/>
            <person name="Bourhy P."/>
            <person name="Veyrier F.J."/>
            <person name="Picardeau M."/>
        </authorList>
    </citation>
    <scope>NUCLEOTIDE SEQUENCE [LARGE SCALE GENOMIC DNA]</scope>
    <source>
        <strain evidence="12">201702476</strain>
    </source>
</reference>
<evidence type="ECO:0000256" key="8">
    <source>
        <dbReference type="ARBA" id="ARBA00023235"/>
    </source>
</evidence>
<dbReference type="GO" id="GO:0000162">
    <property type="term" value="P:L-tryptophan biosynthetic process"/>
    <property type="evidence" value="ECO:0007669"/>
    <property type="project" value="TreeGrafter"/>
</dbReference>
<dbReference type="InterPro" id="IPR006063">
    <property type="entry name" value="HisA_bact_arch"/>
</dbReference>
<dbReference type="EC" id="5.3.1.16" evidence="9 11"/>
<dbReference type="InterPro" id="IPR006062">
    <property type="entry name" value="His_biosynth"/>
</dbReference>
<comment type="subcellular location">
    <subcellularLocation>
        <location evidence="2 9 11">Cytoplasm</location>
    </subcellularLocation>
</comment>
<evidence type="ECO:0000256" key="9">
    <source>
        <dbReference type="HAMAP-Rule" id="MF_01014"/>
    </source>
</evidence>
<accession>A0A4V3JQD5</accession>
<comment type="pathway">
    <text evidence="3 9 11">Amino-acid biosynthesis; L-histidine biosynthesis; L-histidine from 5-phospho-alpha-D-ribose 1-diphosphate: step 4/9.</text>
</comment>
<gene>
    <name evidence="9 12" type="primary">hisA</name>
    <name evidence="12" type="ORF">EHQ58_18635</name>
</gene>
<dbReference type="GO" id="GO:0003949">
    <property type="term" value="F:1-(5-phosphoribosyl)-5-[(5-phosphoribosylamino)methylideneamino]imidazole-4-carboxamide isomerase activity"/>
    <property type="evidence" value="ECO:0007669"/>
    <property type="project" value="UniProtKB-UniRule"/>
</dbReference>
<feature type="active site" description="Proton acceptor" evidence="9">
    <location>
        <position position="8"/>
    </location>
</feature>
<comment type="similarity">
    <text evidence="4 9 10">Belongs to the HisA/HisF family.</text>
</comment>
<dbReference type="NCBIfam" id="TIGR00007">
    <property type="entry name" value="1-(5-phosphoribosyl)-5-[(5-phosphoribosylamino)methylideneamino]imidazole-4-carboxamide isomerase"/>
    <property type="match status" value="1"/>
</dbReference>
<evidence type="ECO:0000256" key="2">
    <source>
        <dbReference type="ARBA" id="ARBA00004496"/>
    </source>
</evidence>
<proteinExistence type="inferred from homology"/>